<dbReference type="RefSeq" id="WP_322505602.1">
    <property type="nucleotide sequence ID" value="NZ_JAVKZF010000001.1"/>
</dbReference>
<accession>A0AB37UDF8</accession>
<evidence type="ECO:0000313" key="2">
    <source>
        <dbReference type="Proteomes" id="UP000282574"/>
    </source>
</evidence>
<evidence type="ECO:0000313" key="1">
    <source>
        <dbReference type="EMBL" id="RUT07387.1"/>
    </source>
</evidence>
<organism evidence="1 2">
    <name type="scientific">Chroococcidiopsis cubana SAG 39.79</name>
    <dbReference type="NCBI Taxonomy" id="388085"/>
    <lineage>
        <taxon>Bacteria</taxon>
        <taxon>Bacillati</taxon>
        <taxon>Cyanobacteriota</taxon>
        <taxon>Cyanophyceae</taxon>
        <taxon>Chroococcidiopsidales</taxon>
        <taxon>Chroococcidiopsidaceae</taxon>
        <taxon>Chroococcidiopsis</taxon>
    </lineage>
</organism>
<dbReference type="AlphaFoldDB" id="A0AB37UDF8"/>
<proteinExistence type="predicted"/>
<name>A0AB37UDF8_9CYAN</name>
<comment type="caution">
    <text evidence="1">The sequence shown here is derived from an EMBL/GenBank/DDBJ whole genome shotgun (WGS) entry which is preliminary data.</text>
</comment>
<reference evidence="1 2" key="1">
    <citation type="journal article" date="2019" name="Genome Biol. Evol.">
        <title>Day and night: Metabolic profiles and evolutionary relationships of six axenic non-marine cyanobacteria.</title>
        <authorList>
            <person name="Will S.E."/>
            <person name="Henke P."/>
            <person name="Boedeker C."/>
            <person name="Huang S."/>
            <person name="Brinkmann H."/>
            <person name="Rohde M."/>
            <person name="Jarek M."/>
            <person name="Friedl T."/>
            <person name="Seufert S."/>
            <person name="Schumacher M."/>
            <person name="Overmann J."/>
            <person name="Neumann-Schaal M."/>
            <person name="Petersen J."/>
        </authorList>
    </citation>
    <scope>NUCLEOTIDE SEQUENCE [LARGE SCALE GENOMIC DNA]</scope>
    <source>
        <strain evidence="1 2">SAG 39.79</strain>
    </source>
</reference>
<dbReference type="Proteomes" id="UP000282574">
    <property type="component" value="Unassembled WGS sequence"/>
</dbReference>
<dbReference type="EMBL" id="RSCK01000062">
    <property type="protein sequence ID" value="RUT07387.1"/>
    <property type="molecule type" value="Genomic_DNA"/>
</dbReference>
<gene>
    <name evidence="1" type="ORF">DSM107010_50660</name>
</gene>
<sequence>MRVTFTTLAILGRADSLIPNDSMMEKYRKLIKRHRPEKSEQSADFGLPASTLAQADRAIKSPKASVGEQASDEIVEVPSSLERWEPLYVYPSNSLTYSQWEQELREIEWEQASDVWESCPYD</sequence>
<protein>
    <submittedName>
        <fullName evidence="1">Uncharacterized protein</fullName>
    </submittedName>
</protein>
<keyword evidence="2" id="KW-1185">Reference proteome</keyword>